<dbReference type="Proteomes" id="UP000011863">
    <property type="component" value="Chromosome"/>
</dbReference>
<feature type="chain" id="PRO_5025372441" evidence="1">
    <location>
        <begin position="29"/>
        <end position="307"/>
    </location>
</feature>
<organism evidence="2 3">
    <name type="scientific">Ilumatobacter coccineus (strain NBRC 103263 / KCTC 29153 / YM16-304)</name>
    <dbReference type="NCBI Taxonomy" id="1313172"/>
    <lineage>
        <taxon>Bacteria</taxon>
        <taxon>Bacillati</taxon>
        <taxon>Actinomycetota</taxon>
        <taxon>Acidimicrobiia</taxon>
        <taxon>Acidimicrobiales</taxon>
        <taxon>Ilumatobacteraceae</taxon>
        <taxon>Ilumatobacter</taxon>
    </lineage>
</organism>
<evidence type="ECO:0000313" key="2">
    <source>
        <dbReference type="EMBL" id="BAN04171.1"/>
    </source>
</evidence>
<dbReference type="AlphaFoldDB" id="A0A6C7ECG5"/>
<reference evidence="2 3" key="1">
    <citation type="journal article" date="2013" name="Int. J. Syst. Evol. Microbiol.">
        <title>Ilumatobacter nonamiense sp. nov. and Ilumatobacter coccineum sp. nov., isolated from seashore sand.</title>
        <authorList>
            <person name="Matsumoto A."/>
            <person name="Kasai H."/>
            <person name="Matsuo Y."/>
            <person name="Shizuri Y."/>
            <person name="Ichikawa N."/>
            <person name="Fujita N."/>
            <person name="Omura S."/>
            <person name="Takahashi Y."/>
        </authorList>
    </citation>
    <scope>NUCLEOTIDE SEQUENCE [LARGE SCALE GENOMIC DNA]</scope>
    <source>
        <strain evidence="3">NBRC 103263 / KCTC 29153 / YM16-304</strain>
    </source>
</reference>
<evidence type="ECO:0000313" key="3">
    <source>
        <dbReference type="Proteomes" id="UP000011863"/>
    </source>
</evidence>
<evidence type="ECO:0000256" key="1">
    <source>
        <dbReference type="SAM" id="SignalP"/>
    </source>
</evidence>
<dbReference type="KEGG" id="aym:YM304_38570"/>
<name>A0A6C7ECG5_ILUCY</name>
<keyword evidence="3" id="KW-1185">Reference proteome</keyword>
<dbReference type="EMBL" id="AP012057">
    <property type="protein sequence ID" value="BAN04171.1"/>
    <property type="molecule type" value="Genomic_DNA"/>
</dbReference>
<gene>
    <name evidence="2" type="ORF">YM304_38570</name>
</gene>
<proteinExistence type="predicted"/>
<feature type="signal peptide" evidence="1">
    <location>
        <begin position="1"/>
        <end position="28"/>
    </location>
</feature>
<sequence length="307" mass="32413">MMASVLQRHSVARRAARFALAIGATAIAAGCGGSEQPIFVDDVVEPATTTTTILVVPATTAAPPVVEPVEIARAWSPENATAEIIGTGAASTDAVTVDDVLVTPESFTVDADGVFTVRVTIADEGAHTVCVRDVCSRVYTLAPDAETSAEVEAKIAEARPLAAAIFDGEALFPEWSIEVAGPFSGTGGSTDVDSKTITVYANRGRTVDEYVVTILHEWGHVVDAERMTADERVAYLEARGVDPATPWRSPGTHRLDTWGDQPSEDFAEVLVALWTADTETPHIPRTLVDAGAPDQALFDQVTALVTD</sequence>
<protein>
    <submittedName>
        <fullName evidence="2">Uncharacterized protein</fullName>
    </submittedName>
</protein>
<keyword evidence="1" id="KW-0732">Signal</keyword>
<accession>A0A6C7ECG5</accession>